<protein>
    <submittedName>
        <fullName evidence="7">UPF0057-domain-containing protein</fullName>
    </submittedName>
</protein>
<dbReference type="PANTHER" id="PTHR21659:SF112">
    <property type="entry name" value="PROTEIN SNA2-RELATED"/>
    <property type="match status" value="1"/>
</dbReference>
<evidence type="ECO:0000313" key="7">
    <source>
        <dbReference type="EMBL" id="TEB31807.1"/>
    </source>
</evidence>
<evidence type="ECO:0000256" key="5">
    <source>
        <dbReference type="ARBA" id="ARBA00023136"/>
    </source>
</evidence>
<feature type="transmembrane region" description="Helical" evidence="6">
    <location>
        <begin position="6"/>
        <end position="27"/>
    </location>
</feature>
<name>A0A4Y7TC99_COPMI</name>
<comment type="subcellular location">
    <subcellularLocation>
        <location evidence="1">Membrane</location>
    </subcellularLocation>
</comment>
<dbReference type="Proteomes" id="UP000298030">
    <property type="component" value="Unassembled WGS sequence"/>
</dbReference>
<accession>A0A4Y7TC99</accession>
<evidence type="ECO:0000256" key="2">
    <source>
        <dbReference type="ARBA" id="ARBA00009530"/>
    </source>
</evidence>
<dbReference type="PANTHER" id="PTHR21659">
    <property type="entry name" value="HYDROPHOBIC PROTEIN RCI2 LOW TEMPERATURE AND SALT RESPONSIVE PROTEIN LTI6 -RELATED"/>
    <property type="match status" value="1"/>
</dbReference>
<proteinExistence type="inferred from homology"/>
<sequence>MPTDVSSNYNVFLYFMAIFVPPFSVFMKRGCAAEFWINILLRILGWIPGVIHAWWIISKYETTKTYAHY</sequence>
<keyword evidence="4 6" id="KW-1133">Transmembrane helix</keyword>
<keyword evidence="5 6" id="KW-0472">Membrane</keyword>
<dbReference type="AlphaFoldDB" id="A0A4Y7TC99"/>
<evidence type="ECO:0000256" key="1">
    <source>
        <dbReference type="ARBA" id="ARBA00004370"/>
    </source>
</evidence>
<dbReference type="Pfam" id="PF01679">
    <property type="entry name" value="Pmp3"/>
    <property type="match status" value="1"/>
</dbReference>
<dbReference type="InterPro" id="IPR000612">
    <property type="entry name" value="PMP3"/>
</dbReference>
<gene>
    <name evidence="7" type="ORF">FA13DRAFT_1791128</name>
</gene>
<keyword evidence="8" id="KW-1185">Reference proteome</keyword>
<dbReference type="OrthoDB" id="2802411at2759"/>
<comment type="caution">
    <text evidence="7">The sequence shown here is derived from an EMBL/GenBank/DDBJ whole genome shotgun (WGS) entry which is preliminary data.</text>
</comment>
<dbReference type="STRING" id="71717.A0A4Y7TC99"/>
<evidence type="ECO:0000256" key="6">
    <source>
        <dbReference type="SAM" id="Phobius"/>
    </source>
</evidence>
<dbReference type="EMBL" id="QPFP01000017">
    <property type="protein sequence ID" value="TEB31807.1"/>
    <property type="molecule type" value="Genomic_DNA"/>
</dbReference>
<feature type="transmembrane region" description="Helical" evidence="6">
    <location>
        <begin position="39"/>
        <end position="57"/>
    </location>
</feature>
<dbReference type="GO" id="GO:0016020">
    <property type="term" value="C:membrane"/>
    <property type="evidence" value="ECO:0007669"/>
    <property type="project" value="UniProtKB-SubCell"/>
</dbReference>
<organism evidence="7 8">
    <name type="scientific">Coprinellus micaceus</name>
    <name type="common">Glistening ink-cap mushroom</name>
    <name type="synonym">Coprinus micaceus</name>
    <dbReference type="NCBI Taxonomy" id="71717"/>
    <lineage>
        <taxon>Eukaryota</taxon>
        <taxon>Fungi</taxon>
        <taxon>Dikarya</taxon>
        <taxon>Basidiomycota</taxon>
        <taxon>Agaricomycotina</taxon>
        <taxon>Agaricomycetes</taxon>
        <taxon>Agaricomycetidae</taxon>
        <taxon>Agaricales</taxon>
        <taxon>Agaricineae</taxon>
        <taxon>Psathyrellaceae</taxon>
        <taxon>Coprinellus</taxon>
    </lineage>
</organism>
<evidence type="ECO:0000256" key="3">
    <source>
        <dbReference type="ARBA" id="ARBA00022692"/>
    </source>
</evidence>
<evidence type="ECO:0000313" key="8">
    <source>
        <dbReference type="Proteomes" id="UP000298030"/>
    </source>
</evidence>
<comment type="similarity">
    <text evidence="2">Belongs to the UPF0057 (PMP3) family.</text>
</comment>
<evidence type="ECO:0000256" key="4">
    <source>
        <dbReference type="ARBA" id="ARBA00022989"/>
    </source>
</evidence>
<reference evidence="7 8" key="1">
    <citation type="journal article" date="2019" name="Nat. Ecol. Evol.">
        <title>Megaphylogeny resolves global patterns of mushroom evolution.</title>
        <authorList>
            <person name="Varga T."/>
            <person name="Krizsan K."/>
            <person name="Foldi C."/>
            <person name="Dima B."/>
            <person name="Sanchez-Garcia M."/>
            <person name="Sanchez-Ramirez S."/>
            <person name="Szollosi G.J."/>
            <person name="Szarkandi J.G."/>
            <person name="Papp V."/>
            <person name="Albert L."/>
            <person name="Andreopoulos W."/>
            <person name="Angelini C."/>
            <person name="Antonin V."/>
            <person name="Barry K.W."/>
            <person name="Bougher N.L."/>
            <person name="Buchanan P."/>
            <person name="Buyck B."/>
            <person name="Bense V."/>
            <person name="Catcheside P."/>
            <person name="Chovatia M."/>
            <person name="Cooper J."/>
            <person name="Damon W."/>
            <person name="Desjardin D."/>
            <person name="Finy P."/>
            <person name="Geml J."/>
            <person name="Haridas S."/>
            <person name="Hughes K."/>
            <person name="Justo A."/>
            <person name="Karasinski D."/>
            <person name="Kautmanova I."/>
            <person name="Kiss B."/>
            <person name="Kocsube S."/>
            <person name="Kotiranta H."/>
            <person name="LaButti K.M."/>
            <person name="Lechner B.E."/>
            <person name="Liimatainen K."/>
            <person name="Lipzen A."/>
            <person name="Lukacs Z."/>
            <person name="Mihaltcheva S."/>
            <person name="Morgado L.N."/>
            <person name="Niskanen T."/>
            <person name="Noordeloos M.E."/>
            <person name="Ohm R.A."/>
            <person name="Ortiz-Santana B."/>
            <person name="Ovrebo C."/>
            <person name="Racz N."/>
            <person name="Riley R."/>
            <person name="Savchenko A."/>
            <person name="Shiryaev A."/>
            <person name="Soop K."/>
            <person name="Spirin V."/>
            <person name="Szebenyi C."/>
            <person name="Tomsovsky M."/>
            <person name="Tulloss R.E."/>
            <person name="Uehling J."/>
            <person name="Grigoriev I.V."/>
            <person name="Vagvolgyi C."/>
            <person name="Papp T."/>
            <person name="Martin F.M."/>
            <person name="Miettinen O."/>
            <person name="Hibbett D.S."/>
            <person name="Nagy L.G."/>
        </authorList>
    </citation>
    <scope>NUCLEOTIDE SEQUENCE [LARGE SCALE GENOMIC DNA]</scope>
    <source>
        <strain evidence="7 8">FP101781</strain>
    </source>
</reference>
<keyword evidence="3 6" id="KW-0812">Transmembrane</keyword>